<dbReference type="Proteomes" id="UP000295325">
    <property type="component" value="Unassembled WGS sequence"/>
</dbReference>
<dbReference type="OrthoDB" id="1963100at2"/>
<protein>
    <submittedName>
        <fullName evidence="2">Uncharacterized protein</fullName>
    </submittedName>
</protein>
<keyword evidence="1" id="KW-0812">Transmembrane</keyword>
<comment type="caution">
    <text evidence="2">The sequence shown here is derived from an EMBL/GenBank/DDBJ whole genome shotgun (WGS) entry which is preliminary data.</text>
</comment>
<feature type="transmembrane region" description="Helical" evidence="1">
    <location>
        <begin position="25"/>
        <end position="44"/>
    </location>
</feature>
<name>A0A4V3EUC9_9CLOT</name>
<reference evidence="2 3" key="1">
    <citation type="submission" date="2019-03" db="EMBL/GenBank/DDBJ databases">
        <title>Genomic Encyclopedia of Type Strains, Phase IV (KMG-IV): sequencing the most valuable type-strain genomes for metagenomic binning, comparative biology and taxonomic classification.</title>
        <authorList>
            <person name="Goeker M."/>
        </authorList>
    </citation>
    <scope>NUCLEOTIDE SEQUENCE [LARGE SCALE GENOMIC DNA]</scope>
    <source>
        <strain evidence="2 3">DSM 24455</strain>
    </source>
</reference>
<keyword evidence="3" id="KW-1185">Reference proteome</keyword>
<dbReference type="AlphaFoldDB" id="A0A4V3EUC9"/>
<sequence>MKGFDNFFDKIYSILTTLVYGISRISWIALVTMLCISGILLLIGNEHAARKLCRNALYGFGLIQLANMLL</sequence>
<dbReference type="EMBL" id="SOAZ01000002">
    <property type="protein sequence ID" value="TDT63445.1"/>
    <property type="molecule type" value="Genomic_DNA"/>
</dbReference>
<evidence type="ECO:0000313" key="2">
    <source>
        <dbReference type="EMBL" id="TDT63445.1"/>
    </source>
</evidence>
<keyword evidence="1" id="KW-1133">Transmembrane helix</keyword>
<keyword evidence="1" id="KW-0472">Membrane</keyword>
<evidence type="ECO:0000256" key="1">
    <source>
        <dbReference type="SAM" id="Phobius"/>
    </source>
</evidence>
<evidence type="ECO:0000313" key="3">
    <source>
        <dbReference type="Proteomes" id="UP000295325"/>
    </source>
</evidence>
<organism evidence="2 3">
    <name type="scientific">Fonticella tunisiensis</name>
    <dbReference type="NCBI Taxonomy" id="1096341"/>
    <lineage>
        <taxon>Bacteria</taxon>
        <taxon>Bacillati</taxon>
        <taxon>Bacillota</taxon>
        <taxon>Clostridia</taxon>
        <taxon>Eubacteriales</taxon>
        <taxon>Clostridiaceae</taxon>
        <taxon>Fonticella</taxon>
    </lineage>
</organism>
<accession>A0A4V3EUC9</accession>
<proteinExistence type="predicted"/>
<gene>
    <name evidence="2" type="ORF">EDD71_102207</name>
</gene>
<dbReference type="RefSeq" id="WP_133627091.1">
    <property type="nucleotide sequence ID" value="NZ_SOAZ01000002.1"/>
</dbReference>